<keyword evidence="3" id="KW-0238">DNA-binding</keyword>
<evidence type="ECO:0000256" key="4">
    <source>
        <dbReference type="ARBA" id="ARBA00023163"/>
    </source>
</evidence>
<dbReference type="InterPro" id="IPR036390">
    <property type="entry name" value="WH_DNA-bd_sf"/>
</dbReference>
<name>A0A7K3M1R4_9ACTN</name>
<keyword evidence="4" id="KW-0804">Transcription</keyword>
<dbReference type="InterPro" id="IPR036388">
    <property type="entry name" value="WH-like_DNA-bd_sf"/>
</dbReference>
<dbReference type="GO" id="GO:0003700">
    <property type="term" value="F:DNA-binding transcription factor activity"/>
    <property type="evidence" value="ECO:0007669"/>
    <property type="project" value="TreeGrafter"/>
</dbReference>
<keyword evidence="10" id="KW-1185">Reference proteome</keyword>
<sequence length="249" mass="26745">MTETTVRPVVVLERALEILNVLADAATDLGTNEIARRAGVNPSSASRLLATLARAELVRRTPDSGRYALGLRLVELGNSALARIDLRDVARPHLTALMQATGETSTLSVPGETTAMTLDFVQSPSTVRSVAEIGRPSVPHATAIGKIYLSYRGTFPDTELVACTHRTITDPEVLQKTLDEVRERGWAEAHEERELGLHAVAAPVLDASASLVAILGLQGPSWRFDAQAMQAAVPHLLEHASALWRGPGR</sequence>
<dbReference type="Pfam" id="PF01614">
    <property type="entry name" value="IclR_C"/>
    <property type="match status" value="1"/>
</dbReference>
<dbReference type="EMBL" id="WLZY01000002">
    <property type="protein sequence ID" value="NDL57224.1"/>
    <property type="molecule type" value="Genomic_DNA"/>
</dbReference>
<dbReference type="InterPro" id="IPR005471">
    <property type="entry name" value="Tscrpt_reg_IclR_N"/>
</dbReference>
<dbReference type="GO" id="GO:0006071">
    <property type="term" value="P:glycerol metabolic process"/>
    <property type="evidence" value="ECO:0007669"/>
    <property type="project" value="UniProtKB-KW"/>
</dbReference>
<keyword evidence="1" id="KW-0319">Glycerol metabolism</keyword>
<gene>
    <name evidence="9" type="ORF">F7O44_09100</name>
</gene>
<evidence type="ECO:0000256" key="5">
    <source>
        <dbReference type="ARBA" id="ARBA00058938"/>
    </source>
</evidence>
<dbReference type="CDD" id="cd00090">
    <property type="entry name" value="HTH_ARSR"/>
    <property type="match status" value="1"/>
</dbReference>
<dbReference type="PANTHER" id="PTHR30136">
    <property type="entry name" value="HELIX-TURN-HELIX TRANSCRIPTIONAL REGULATOR, ICLR FAMILY"/>
    <property type="match status" value="1"/>
</dbReference>
<dbReference type="Gene3D" id="3.30.450.40">
    <property type="match status" value="1"/>
</dbReference>
<comment type="function">
    <text evidence="5">May be an activator protein for the gylABX operon.</text>
</comment>
<dbReference type="InterPro" id="IPR050707">
    <property type="entry name" value="HTH_MetabolicPath_Reg"/>
</dbReference>
<keyword evidence="2" id="KW-0805">Transcription regulation</keyword>
<comment type="caution">
    <text evidence="9">The sequence shown here is derived from an EMBL/GenBank/DDBJ whole genome shotgun (WGS) entry which is preliminary data.</text>
</comment>
<dbReference type="PANTHER" id="PTHR30136:SF35">
    <property type="entry name" value="HTH-TYPE TRANSCRIPTIONAL REGULATOR RV1719"/>
    <property type="match status" value="1"/>
</dbReference>
<dbReference type="GO" id="GO:0045892">
    <property type="term" value="P:negative regulation of DNA-templated transcription"/>
    <property type="evidence" value="ECO:0007669"/>
    <property type="project" value="TreeGrafter"/>
</dbReference>
<proteinExistence type="predicted"/>
<evidence type="ECO:0000256" key="3">
    <source>
        <dbReference type="ARBA" id="ARBA00023125"/>
    </source>
</evidence>
<dbReference type="AlphaFoldDB" id="A0A7K3M1R4"/>
<evidence type="ECO:0000313" key="9">
    <source>
        <dbReference type="EMBL" id="NDL57224.1"/>
    </source>
</evidence>
<dbReference type="InterPro" id="IPR029016">
    <property type="entry name" value="GAF-like_dom_sf"/>
</dbReference>
<dbReference type="InterPro" id="IPR011991">
    <property type="entry name" value="ArsR-like_HTH"/>
</dbReference>
<evidence type="ECO:0000259" key="7">
    <source>
        <dbReference type="PROSITE" id="PS51077"/>
    </source>
</evidence>
<dbReference type="SUPFAM" id="SSF46785">
    <property type="entry name" value="Winged helix' DNA-binding domain"/>
    <property type="match status" value="1"/>
</dbReference>
<evidence type="ECO:0000259" key="8">
    <source>
        <dbReference type="PROSITE" id="PS51078"/>
    </source>
</evidence>
<dbReference type="SMART" id="SM00346">
    <property type="entry name" value="HTH_ICLR"/>
    <property type="match status" value="1"/>
</dbReference>
<organism evidence="9 10">
    <name type="scientific">Phytoactinopolyspora mesophila</name>
    <dbReference type="NCBI Taxonomy" id="2650750"/>
    <lineage>
        <taxon>Bacteria</taxon>
        <taxon>Bacillati</taxon>
        <taxon>Actinomycetota</taxon>
        <taxon>Actinomycetes</taxon>
        <taxon>Jiangellales</taxon>
        <taxon>Jiangellaceae</taxon>
        <taxon>Phytoactinopolyspora</taxon>
    </lineage>
</organism>
<dbReference type="GO" id="GO:0003677">
    <property type="term" value="F:DNA binding"/>
    <property type="evidence" value="ECO:0007669"/>
    <property type="project" value="UniProtKB-KW"/>
</dbReference>
<evidence type="ECO:0000256" key="2">
    <source>
        <dbReference type="ARBA" id="ARBA00023015"/>
    </source>
</evidence>
<evidence type="ECO:0000256" key="1">
    <source>
        <dbReference type="ARBA" id="ARBA00022798"/>
    </source>
</evidence>
<dbReference type="RefSeq" id="WP_162449886.1">
    <property type="nucleotide sequence ID" value="NZ_WLZY01000002.1"/>
</dbReference>
<dbReference type="PROSITE" id="PS51077">
    <property type="entry name" value="HTH_ICLR"/>
    <property type="match status" value="1"/>
</dbReference>
<feature type="domain" description="HTH iclR-type" evidence="7">
    <location>
        <begin position="9"/>
        <end position="71"/>
    </location>
</feature>
<dbReference type="Proteomes" id="UP000460435">
    <property type="component" value="Unassembled WGS sequence"/>
</dbReference>
<dbReference type="PROSITE" id="PS51078">
    <property type="entry name" value="ICLR_ED"/>
    <property type="match status" value="1"/>
</dbReference>
<dbReference type="InterPro" id="IPR014757">
    <property type="entry name" value="Tscrpt_reg_IclR_C"/>
</dbReference>
<dbReference type="Gene3D" id="1.10.10.10">
    <property type="entry name" value="Winged helix-like DNA-binding domain superfamily/Winged helix DNA-binding domain"/>
    <property type="match status" value="1"/>
</dbReference>
<dbReference type="Pfam" id="PF09339">
    <property type="entry name" value="HTH_IclR"/>
    <property type="match status" value="1"/>
</dbReference>
<evidence type="ECO:0000256" key="6">
    <source>
        <dbReference type="ARBA" id="ARBA00070406"/>
    </source>
</evidence>
<feature type="domain" description="IclR-ED" evidence="8">
    <location>
        <begin position="72"/>
        <end position="249"/>
    </location>
</feature>
<dbReference type="FunFam" id="1.10.10.10:FF:000056">
    <property type="entry name" value="IclR family transcriptional regulator"/>
    <property type="match status" value="1"/>
</dbReference>
<reference evidence="9 10" key="1">
    <citation type="submission" date="2019-11" db="EMBL/GenBank/DDBJ databases">
        <authorList>
            <person name="Li X.-J."/>
            <person name="Feng X.-M."/>
        </authorList>
    </citation>
    <scope>NUCLEOTIDE SEQUENCE [LARGE SCALE GENOMIC DNA]</scope>
    <source>
        <strain evidence="9 10">XMNu-373</strain>
    </source>
</reference>
<protein>
    <recommendedName>
        <fullName evidence="6">Glycerol operon regulatory protein</fullName>
    </recommendedName>
</protein>
<dbReference type="SUPFAM" id="SSF55781">
    <property type="entry name" value="GAF domain-like"/>
    <property type="match status" value="1"/>
</dbReference>
<evidence type="ECO:0000313" key="10">
    <source>
        <dbReference type="Proteomes" id="UP000460435"/>
    </source>
</evidence>
<accession>A0A7K3M1R4</accession>